<accession>A0AAU8DR57</accession>
<name>A0AAU8DR57_9ACTN</name>
<evidence type="ECO:0000259" key="3">
    <source>
        <dbReference type="Pfam" id="PF23359"/>
    </source>
</evidence>
<feature type="domain" description="Lsr2 dimerization" evidence="2">
    <location>
        <begin position="1"/>
        <end position="62"/>
    </location>
</feature>
<proteinExistence type="predicted"/>
<dbReference type="Gene3D" id="3.30.60.230">
    <property type="entry name" value="Lsr2, dimerization domain"/>
    <property type="match status" value="1"/>
</dbReference>
<dbReference type="Pfam" id="PF11774">
    <property type="entry name" value="Lsr2"/>
    <property type="match status" value="1"/>
</dbReference>
<dbReference type="AlphaFoldDB" id="A0AAU8DR57"/>
<gene>
    <name evidence="4" type="ORF">ABLG96_01965</name>
</gene>
<dbReference type="InterPro" id="IPR036625">
    <property type="entry name" value="E3-bd_dom_sf"/>
</dbReference>
<dbReference type="GO" id="GO:0003677">
    <property type="term" value="F:DNA binding"/>
    <property type="evidence" value="ECO:0007669"/>
    <property type="project" value="UniProtKB-KW"/>
</dbReference>
<organism evidence="4">
    <name type="scientific">Nakamurella sp. A5-74</name>
    <dbReference type="NCBI Taxonomy" id="3158264"/>
    <lineage>
        <taxon>Bacteria</taxon>
        <taxon>Bacillati</taxon>
        <taxon>Actinomycetota</taxon>
        <taxon>Actinomycetes</taxon>
        <taxon>Nakamurellales</taxon>
        <taxon>Nakamurellaceae</taxon>
        <taxon>Nakamurella</taxon>
    </lineage>
</organism>
<dbReference type="Pfam" id="PF23359">
    <property type="entry name" value="Lsr2_DNA-bd"/>
    <property type="match status" value="1"/>
</dbReference>
<dbReference type="InterPro" id="IPR024412">
    <property type="entry name" value="Lsr2_dim_dom"/>
</dbReference>
<protein>
    <submittedName>
        <fullName evidence="4">Lsr2 family protein</fullName>
    </submittedName>
</protein>
<dbReference type="InterPro" id="IPR055370">
    <property type="entry name" value="Lsr2_DNA-bd"/>
</dbReference>
<dbReference type="RefSeq" id="WP_353649750.1">
    <property type="nucleotide sequence ID" value="NZ_CP159218.1"/>
</dbReference>
<feature type="domain" description="Lsr2 DNA-binding" evidence="3">
    <location>
        <begin position="83"/>
        <end position="117"/>
    </location>
</feature>
<dbReference type="EMBL" id="CP159218">
    <property type="protein sequence ID" value="XCG64137.1"/>
    <property type="molecule type" value="Genomic_DNA"/>
</dbReference>
<evidence type="ECO:0000313" key="4">
    <source>
        <dbReference type="EMBL" id="XCG64137.1"/>
    </source>
</evidence>
<dbReference type="Gene3D" id="4.10.320.10">
    <property type="entry name" value="E3-binding domain"/>
    <property type="match status" value="1"/>
</dbReference>
<keyword evidence="1" id="KW-0238">DNA-binding</keyword>
<reference evidence="4" key="1">
    <citation type="submission" date="2024-05" db="EMBL/GenBank/DDBJ databases">
        <authorList>
            <person name="Cai S.Y."/>
            <person name="Jin L.M."/>
            <person name="Li H.R."/>
        </authorList>
    </citation>
    <scope>NUCLEOTIDE SEQUENCE</scope>
    <source>
        <strain evidence="4">A5-74</strain>
    </source>
</reference>
<sequence>MAQQIVEYLTSDLSGDEIPSDSHGGTVEFVVSGTPYAIDLTEAELDTFNEILAPYVDAAQRLTTRGAPVSRTTVASSAGGRRSKEQLTAIRNWAKKNNHSVSERGRIPGAVLDAFDASH</sequence>
<evidence type="ECO:0000256" key="1">
    <source>
        <dbReference type="ARBA" id="ARBA00023125"/>
    </source>
</evidence>
<dbReference type="InterPro" id="IPR042261">
    <property type="entry name" value="Lsr2-like_dimerization"/>
</dbReference>
<dbReference type="GO" id="GO:0016746">
    <property type="term" value="F:acyltransferase activity"/>
    <property type="evidence" value="ECO:0007669"/>
    <property type="project" value="InterPro"/>
</dbReference>
<evidence type="ECO:0000259" key="2">
    <source>
        <dbReference type="Pfam" id="PF11774"/>
    </source>
</evidence>